<evidence type="ECO:0000313" key="9">
    <source>
        <dbReference type="EMBL" id="AFK06283.1"/>
    </source>
</evidence>
<evidence type="ECO:0000256" key="7">
    <source>
        <dbReference type="SAM" id="MobiDB-lite"/>
    </source>
</evidence>
<dbReference type="SMART" id="SM00729">
    <property type="entry name" value="Elp3"/>
    <property type="match status" value="1"/>
</dbReference>
<evidence type="ECO:0000313" key="10">
    <source>
        <dbReference type="Proteomes" id="UP000002881"/>
    </source>
</evidence>
<dbReference type="PANTHER" id="PTHR11135:SF1">
    <property type="entry name" value="PROTEIN YHCC"/>
    <property type="match status" value="1"/>
</dbReference>
<dbReference type="EMBL" id="CP003532">
    <property type="protein sequence ID" value="AFK06283.1"/>
    <property type="molecule type" value="Genomic_DNA"/>
</dbReference>
<dbReference type="Gene3D" id="3.80.30.20">
    <property type="entry name" value="tm_1862 like domain"/>
    <property type="match status" value="1"/>
</dbReference>
<dbReference type="PANTHER" id="PTHR11135">
    <property type="entry name" value="HISTONE ACETYLTRANSFERASE-RELATED"/>
    <property type="match status" value="1"/>
</dbReference>
<dbReference type="SUPFAM" id="SSF102114">
    <property type="entry name" value="Radical SAM enzymes"/>
    <property type="match status" value="1"/>
</dbReference>
<evidence type="ECO:0000256" key="5">
    <source>
        <dbReference type="ARBA" id="ARBA00023004"/>
    </source>
</evidence>
<proteinExistence type="predicted"/>
<evidence type="ECO:0000256" key="1">
    <source>
        <dbReference type="ARBA" id="ARBA00001966"/>
    </source>
</evidence>
<dbReference type="Pfam" id="PF16199">
    <property type="entry name" value="Radical_SAM_C"/>
    <property type="match status" value="1"/>
</dbReference>
<evidence type="ECO:0000256" key="6">
    <source>
        <dbReference type="ARBA" id="ARBA00023014"/>
    </source>
</evidence>
<evidence type="ECO:0000259" key="8">
    <source>
        <dbReference type="PROSITE" id="PS51918"/>
    </source>
</evidence>
<feature type="domain" description="Radical SAM core" evidence="8">
    <location>
        <begin position="16"/>
        <end position="258"/>
    </location>
</feature>
<keyword evidence="4" id="KW-0479">Metal-binding</keyword>
<dbReference type="Proteomes" id="UP000002881">
    <property type="component" value="Chromosome"/>
</dbReference>
<keyword evidence="2" id="KW-0004">4Fe-4S</keyword>
<keyword evidence="5" id="KW-0408">Iron</keyword>
<dbReference type="InterPro" id="IPR005911">
    <property type="entry name" value="YhcC-like"/>
</dbReference>
<dbReference type="InterPro" id="IPR023404">
    <property type="entry name" value="rSAM_horseshoe"/>
</dbReference>
<dbReference type="GO" id="GO:0051539">
    <property type="term" value="F:4 iron, 4 sulfur cluster binding"/>
    <property type="evidence" value="ECO:0007669"/>
    <property type="project" value="UniProtKB-KW"/>
</dbReference>
<keyword evidence="10" id="KW-1185">Reference proteome</keyword>
<dbReference type="HOGENOM" id="CLU_060920_0_0_0"/>
<dbReference type="InterPro" id="IPR032432">
    <property type="entry name" value="Radical_SAM_C"/>
</dbReference>
<feature type="compositionally biased region" description="Basic and acidic residues" evidence="7">
    <location>
        <begin position="304"/>
        <end position="315"/>
    </location>
</feature>
<dbReference type="AlphaFoldDB" id="I2F2Y0"/>
<keyword evidence="6" id="KW-0411">Iron-sulfur</keyword>
<organism evidence="9 10">
    <name type="scientific">Mesotoga prima MesG1.Ag.4.2</name>
    <dbReference type="NCBI Taxonomy" id="660470"/>
    <lineage>
        <taxon>Bacteria</taxon>
        <taxon>Thermotogati</taxon>
        <taxon>Thermotogota</taxon>
        <taxon>Thermotogae</taxon>
        <taxon>Kosmotogales</taxon>
        <taxon>Kosmotogaceae</taxon>
        <taxon>Mesotoga</taxon>
    </lineage>
</organism>
<comment type="cofactor">
    <cofactor evidence="1">
        <name>[4Fe-4S] cluster</name>
        <dbReference type="ChEBI" id="CHEBI:49883"/>
    </cofactor>
</comment>
<dbReference type="InterPro" id="IPR006638">
    <property type="entry name" value="Elp3/MiaA/NifB-like_rSAM"/>
</dbReference>
<dbReference type="InterPro" id="IPR007197">
    <property type="entry name" value="rSAM"/>
</dbReference>
<dbReference type="KEGG" id="mpg:Theba_0561"/>
<dbReference type="eggNOG" id="COG1242">
    <property type="taxonomic scope" value="Bacteria"/>
</dbReference>
<name>I2F2Y0_9BACT</name>
<dbReference type="Pfam" id="PF04055">
    <property type="entry name" value="Radical_SAM"/>
    <property type="match status" value="1"/>
</dbReference>
<dbReference type="GO" id="GO:0003824">
    <property type="term" value="F:catalytic activity"/>
    <property type="evidence" value="ECO:0007669"/>
    <property type="project" value="InterPro"/>
</dbReference>
<keyword evidence="3" id="KW-0949">S-adenosyl-L-methionine</keyword>
<sequence>MSHKPYNDLKTHLKSRYGEPVQRVPLDAGFSCPHKVNGKGGCIYCDSSGSGFTVDSTLSLREQLESRMEFLRKKGIRKFMAYFQANSNTFAPVKKLRQLYREVIVDDVVILDISTRPDLVSDEVLDLLEEFTSDVDVILELGLQSINPNTIKTINRGHTLSHFIDSALRIKKRRIDLVVHMISNLPWDTEEDVAEAARLISVLGIDGVKLHSLYVVEGTELARMYEAGEVKIGSVDEFLERVVVFLEHLDWRVVVHRLVSDPPNEGTMFGNWGMSKIKLLNMLERKMIIEGRYQGSKALFYRSGSEKSDRGKSEESPDSMGRGAG</sequence>
<evidence type="ECO:0000256" key="3">
    <source>
        <dbReference type="ARBA" id="ARBA00022691"/>
    </source>
</evidence>
<dbReference type="SFLD" id="SFLDG01091">
    <property type="entry name" value="uncharacterized_CHP01210-like"/>
    <property type="match status" value="1"/>
</dbReference>
<dbReference type="InterPro" id="IPR058240">
    <property type="entry name" value="rSAM_sf"/>
</dbReference>
<dbReference type="CDD" id="cd01335">
    <property type="entry name" value="Radical_SAM"/>
    <property type="match status" value="1"/>
</dbReference>
<protein>
    <submittedName>
        <fullName evidence="9">Radical SAM protein, TIGR01212 family</fullName>
    </submittedName>
</protein>
<dbReference type="SFLD" id="SFLDS00029">
    <property type="entry name" value="Radical_SAM"/>
    <property type="match status" value="1"/>
</dbReference>
<dbReference type="PROSITE" id="PS51918">
    <property type="entry name" value="RADICAL_SAM"/>
    <property type="match status" value="1"/>
</dbReference>
<accession>I2F2Y0</accession>
<dbReference type="STRING" id="660470.Theba_0561"/>
<gene>
    <name evidence="9" type="ORF">Theba_0561</name>
</gene>
<dbReference type="SFLD" id="SFLDG01086">
    <property type="entry name" value="elongater_protein-like"/>
    <property type="match status" value="1"/>
</dbReference>
<dbReference type="InterPro" id="IPR039661">
    <property type="entry name" value="ELP3"/>
</dbReference>
<feature type="region of interest" description="Disordered" evidence="7">
    <location>
        <begin position="303"/>
        <end position="325"/>
    </location>
</feature>
<dbReference type="GO" id="GO:0046872">
    <property type="term" value="F:metal ion binding"/>
    <property type="evidence" value="ECO:0007669"/>
    <property type="project" value="UniProtKB-KW"/>
</dbReference>
<evidence type="ECO:0000256" key="4">
    <source>
        <dbReference type="ARBA" id="ARBA00022723"/>
    </source>
</evidence>
<reference evidence="9 10" key="1">
    <citation type="journal article" date="2012" name="Genome Biol. Evol.">
        <title>Genome Sequence of the Mesophilic Thermotogales Bacterium Mesotoga prima MesG1.Ag.4.2 Reveals the Largest Thermotogales Genome To Date.</title>
        <authorList>
            <person name="Zhaxybayeva O."/>
            <person name="Swithers K.S."/>
            <person name="Foght J."/>
            <person name="Green A.G."/>
            <person name="Bruce D."/>
            <person name="Detter C."/>
            <person name="Han S."/>
            <person name="Teshima H."/>
            <person name="Han J."/>
            <person name="Woyke T."/>
            <person name="Pitluck S."/>
            <person name="Nolan M."/>
            <person name="Ivanova N."/>
            <person name="Pati A."/>
            <person name="Land M.L."/>
            <person name="Dlutek M."/>
            <person name="Doolittle W.F."/>
            <person name="Noll K.M."/>
            <person name="Nesbo C.L."/>
        </authorList>
    </citation>
    <scope>NUCLEOTIDE SEQUENCE [LARGE SCALE GENOMIC DNA]</scope>
    <source>
        <strain evidence="10">mesG1.Ag.4.2</strain>
    </source>
</reference>
<dbReference type="NCBIfam" id="TIGR01212">
    <property type="entry name" value="TIGR01212 family radical SAM protein"/>
    <property type="match status" value="1"/>
</dbReference>
<evidence type="ECO:0000256" key="2">
    <source>
        <dbReference type="ARBA" id="ARBA00022485"/>
    </source>
</evidence>